<dbReference type="InterPro" id="IPR002571">
    <property type="entry name" value="HrcA"/>
</dbReference>
<evidence type="ECO:0000256" key="4">
    <source>
        <dbReference type="ARBA" id="ARBA00023163"/>
    </source>
</evidence>
<gene>
    <name evidence="6" type="ORF">VAMP_125n62</name>
</gene>
<evidence type="ECO:0000256" key="1">
    <source>
        <dbReference type="ARBA" id="ARBA00022491"/>
    </source>
</evidence>
<name>A0ABS5QLS8_9BACT</name>
<dbReference type="Proteomes" id="UP000680365">
    <property type="component" value="Unassembled WGS sequence"/>
</dbReference>
<dbReference type="RefSeq" id="WP_213349389.1">
    <property type="nucleotide sequence ID" value="NZ_JAEDAM010000045.1"/>
</dbReference>
<dbReference type="EMBL" id="JAEDAM010000045">
    <property type="protein sequence ID" value="MBS8122143.1"/>
    <property type="molecule type" value="Genomic_DNA"/>
</dbReference>
<keyword evidence="4" id="KW-0804">Transcription</keyword>
<proteinExistence type="predicted"/>
<feature type="domain" description="Heat-inducible transcription repressor HrcA C-terminal" evidence="5">
    <location>
        <begin position="70"/>
        <end position="210"/>
    </location>
</feature>
<keyword evidence="2" id="KW-0805">Transcription regulation</keyword>
<dbReference type="InterPro" id="IPR029016">
    <property type="entry name" value="GAF-like_dom_sf"/>
</dbReference>
<keyword evidence="7" id="KW-1185">Reference proteome</keyword>
<dbReference type="InterPro" id="IPR021153">
    <property type="entry name" value="HrcA_C"/>
</dbReference>
<evidence type="ECO:0000313" key="7">
    <source>
        <dbReference type="Proteomes" id="UP000680365"/>
    </source>
</evidence>
<evidence type="ECO:0000256" key="2">
    <source>
        <dbReference type="ARBA" id="ARBA00023015"/>
    </source>
</evidence>
<dbReference type="PANTHER" id="PTHR34824">
    <property type="entry name" value="HEAT-INDUCIBLE TRANSCRIPTION REPRESSOR HRCA"/>
    <property type="match status" value="1"/>
</dbReference>
<dbReference type="SUPFAM" id="SSF46785">
    <property type="entry name" value="Winged helix' DNA-binding domain"/>
    <property type="match status" value="1"/>
</dbReference>
<sequence length="225" mass="25943">MDPKLLELLKIVIENYISRGEPVGSKFLNSLEDITYAPSTLRKYLNELEGGGYLYQPYHSAGRLPTIKGFSNYLDDLLINEEDLSSDFNFNAKMARNSLRFIVESLGKSTDGVVVGFLKNDEYYFLGINNLITNDSLKDYETIRLLIQFIENKNIIKHLNSKMIRYNQIKYSFIKSKDKFISSLYAKINVNGYEGIITVLGPVRINYKKNMNILQKFLKAYNSQI</sequence>
<dbReference type="InterPro" id="IPR036388">
    <property type="entry name" value="WH-like_DNA-bd_sf"/>
</dbReference>
<evidence type="ECO:0000313" key="6">
    <source>
        <dbReference type="EMBL" id="MBS8122143.1"/>
    </source>
</evidence>
<dbReference type="Gene3D" id="1.10.10.10">
    <property type="entry name" value="Winged helix-like DNA-binding domain superfamily/Winged helix DNA-binding domain"/>
    <property type="match status" value="1"/>
</dbReference>
<evidence type="ECO:0000256" key="3">
    <source>
        <dbReference type="ARBA" id="ARBA00023016"/>
    </source>
</evidence>
<dbReference type="InterPro" id="IPR036390">
    <property type="entry name" value="WH_DNA-bd_sf"/>
</dbReference>
<accession>A0ABS5QLS8</accession>
<keyword evidence="3" id="KW-0346">Stress response</keyword>
<dbReference type="Gene3D" id="3.30.450.40">
    <property type="match status" value="1"/>
</dbReference>
<keyword evidence="1" id="KW-0678">Repressor</keyword>
<dbReference type="Pfam" id="PF01628">
    <property type="entry name" value="HrcA"/>
    <property type="match status" value="1"/>
</dbReference>
<comment type="caution">
    <text evidence="6">The sequence shown here is derived from an EMBL/GenBank/DDBJ whole genome shotgun (WGS) entry which is preliminary data.</text>
</comment>
<evidence type="ECO:0000259" key="5">
    <source>
        <dbReference type="Pfam" id="PF01628"/>
    </source>
</evidence>
<reference evidence="6 7" key="1">
    <citation type="journal article" date="2021" name="Nat. Commun.">
        <title>Reductive evolution and unique predatory mode in the CPR bacterium Vampirococcus lugosii.</title>
        <authorList>
            <person name="Moreira D."/>
            <person name="Zivanovic Y."/>
            <person name="Lopez-Archilla A.I."/>
            <person name="Iniesto M."/>
            <person name="Lopez-Garcia P."/>
        </authorList>
    </citation>
    <scope>NUCLEOTIDE SEQUENCE [LARGE SCALE GENOMIC DNA]</scope>
    <source>
        <strain evidence="6">Chiprana</strain>
    </source>
</reference>
<protein>
    <submittedName>
        <fullName evidence="6">Heat-inducible transcription repressor hrcA</fullName>
    </submittedName>
</protein>
<dbReference type="PANTHER" id="PTHR34824:SF1">
    <property type="entry name" value="HEAT-INDUCIBLE TRANSCRIPTION REPRESSOR HRCA"/>
    <property type="match status" value="1"/>
</dbReference>
<dbReference type="SUPFAM" id="SSF55781">
    <property type="entry name" value="GAF domain-like"/>
    <property type="match status" value="1"/>
</dbReference>
<organism evidence="6 7">
    <name type="scientific">Candidatus Vampirococcus lugosii</name>
    <dbReference type="NCBI Taxonomy" id="2789015"/>
    <lineage>
        <taxon>Bacteria</taxon>
        <taxon>Candidatus Absconditibacteriota</taxon>
        <taxon>Vampirococcus</taxon>
    </lineage>
</organism>